<dbReference type="GeneID" id="18763833"/>
<keyword evidence="2" id="KW-0378">Hydrolase</keyword>
<evidence type="ECO:0000259" key="4">
    <source>
        <dbReference type="Pfam" id="PF00561"/>
    </source>
</evidence>
<dbReference type="InterPro" id="IPR013595">
    <property type="entry name" value="Pept_S33_TAP-like_C"/>
</dbReference>
<dbReference type="Gene3D" id="3.40.50.1820">
    <property type="entry name" value="alpha/beta hydrolase"/>
    <property type="match status" value="1"/>
</dbReference>
<dbReference type="InterPro" id="IPR000073">
    <property type="entry name" value="AB_hydrolase_1"/>
</dbReference>
<protein>
    <submittedName>
        <fullName evidence="6">TAP domain protein</fullName>
    </submittedName>
</protein>
<feature type="chain" id="PRO_5003854853" evidence="3">
    <location>
        <begin position="18"/>
        <end position="566"/>
    </location>
</feature>
<feature type="domain" description="Peptidase S33 tripeptidyl aminopeptidase-like C-terminal" evidence="5">
    <location>
        <begin position="443"/>
        <end position="514"/>
    </location>
</feature>
<dbReference type="OMA" id="YDVTAMR"/>
<feature type="signal peptide" evidence="3">
    <location>
        <begin position="1"/>
        <end position="17"/>
    </location>
</feature>
<feature type="domain" description="AB hydrolase-1" evidence="4">
    <location>
        <begin position="70"/>
        <end position="243"/>
    </location>
</feature>
<dbReference type="Pfam" id="PF08386">
    <property type="entry name" value="Abhydrolase_4"/>
    <property type="match status" value="1"/>
</dbReference>
<dbReference type="PANTHER" id="PTHR43248">
    <property type="entry name" value="2-SUCCINYL-6-HYDROXY-2,4-CYCLOHEXADIENE-1-CARBOXYLATE SYNTHASE"/>
    <property type="match status" value="1"/>
</dbReference>
<evidence type="ECO:0000256" key="1">
    <source>
        <dbReference type="ARBA" id="ARBA00010088"/>
    </source>
</evidence>
<organism evidence="6 7">
    <name type="scientific">Marssonina brunnea f. sp. multigermtubi (strain MB_m1)</name>
    <name type="common">Marssonina leaf spot fungus</name>
    <dbReference type="NCBI Taxonomy" id="1072389"/>
    <lineage>
        <taxon>Eukaryota</taxon>
        <taxon>Fungi</taxon>
        <taxon>Dikarya</taxon>
        <taxon>Ascomycota</taxon>
        <taxon>Pezizomycotina</taxon>
        <taxon>Leotiomycetes</taxon>
        <taxon>Helotiales</taxon>
        <taxon>Drepanopezizaceae</taxon>
        <taxon>Drepanopeziza</taxon>
    </lineage>
</organism>
<dbReference type="Proteomes" id="UP000006753">
    <property type="component" value="Unassembled WGS sequence"/>
</dbReference>
<gene>
    <name evidence="6" type="ORF">MBM_07898</name>
</gene>
<dbReference type="AlphaFoldDB" id="K1WN03"/>
<dbReference type="InParanoid" id="K1WN03"/>
<sequence>MSKSLTLLFSLLSLASAAELTWTSCGTGLECSSLTVPLEYDRSTTSTATASIALIRYLSTVAKDQRLGSLLVNPGGPGASGYSFVQSGAGEAISKITGGLYDVVGWDPRGVGKSTPLMQCFPNAGEEFTFSEALPGGPNLWLGMYSNSSYDAEVETKITDFDASVKELADACVAENSDALYTSSAAYVARDMAAIVDAVDGTTAKLNYWGFSYGTIFLAEFIQAFPERVGRVVADGAVNPEANAMTYDNQLPNDQISMRDALNDLISFCEDAGTNCPLATPPDGVTGTLTERIDNLFETLFKDPVVYNGFAISLDSFNVLLWSLMRVPVTWSMVANIIAGLEIRDPTAFLTTVSGTAATAPTDAKAPGVATLREFPLTCIDNAASSSVTLKTVIDLTKSLSIDQDTPLLNAGLKPITFCRHFPDTRPLVPPAGISSMAKTDIMLSEAKITILIVNPEHDTATPLVSAEKLRSLLPKSSRLAIRRGPGHTSVSLASLSLTQTIRDFFVDGTVPDDLVSHSTDQDLFPAGSGKSLVTAAAFNGTSYTPEDMALLEADYAILLAFLAIA</sequence>
<dbReference type="KEGG" id="mbe:MBM_07898"/>
<comment type="similarity">
    <text evidence="1">Belongs to the peptidase S33 family.</text>
</comment>
<dbReference type="InterPro" id="IPR029058">
    <property type="entry name" value="AB_hydrolase_fold"/>
</dbReference>
<dbReference type="Pfam" id="PF00561">
    <property type="entry name" value="Abhydrolase_1"/>
    <property type="match status" value="1"/>
</dbReference>
<evidence type="ECO:0000313" key="7">
    <source>
        <dbReference type="Proteomes" id="UP000006753"/>
    </source>
</evidence>
<name>K1WN03_MARBU</name>
<dbReference type="eggNOG" id="ENOG502SK8U">
    <property type="taxonomic scope" value="Eukaryota"/>
</dbReference>
<dbReference type="SUPFAM" id="SSF53474">
    <property type="entry name" value="alpha/beta-Hydrolases"/>
    <property type="match status" value="1"/>
</dbReference>
<keyword evidence="7" id="KW-1185">Reference proteome</keyword>
<evidence type="ECO:0000259" key="5">
    <source>
        <dbReference type="Pfam" id="PF08386"/>
    </source>
</evidence>
<evidence type="ECO:0000313" key="6">
    <source>
        <dbReference type="EMBL" id="EKD13697.1"/>
    </source>
</evidence>
<dbReference type="GO" id="GO:0016787">
    <property type="term" value="F:hydrolase activity"/>
    <property type="evidence" value="ECO:0007669"/>
    <property type="project" value="UniProtKB-KW"/>
</dbReference>
<evidence type="ECO:0000256" key="2">
    <source>
        <dbReference type="ARBA" id="ARBA00022801"/>
    </source>
</evidence>
<evidence type="ECO:0000256" key="3">
    <source>
        <dbReference type="SAM" id="SignalP"/>
    </source>
</evidence>
<dbReference type="OrthoDB" id="425534at2759"/>
<dbReference type="HOGENOM" id="CLU_013364_5_1_1"/>
<keyword evidence="3" id="KW-0732">Signal</keyword>
<proteinExistence type="inferred from homology"/>
<dbReference type="InterPro" id="IPR051601">
    <property type="entry name" value="Serine_prot/Carboxylest_S33"/>
</dbReference>
<dbReference type="EMBL" id="JH921448">
    <property type="protein sequence ID" value="EKD13697.1"/>
    <property type="molecule type" value="Genomic_DNA"/>
</dbReference>
<reference evidence="6 7" key="1">
    <citation type="journal article" date="2012" name="BMC Genomics">
        <title>Sequencing the genome of Marssonina brunnea reveals fungus-poplar co-evolution.</title>
        <authorList>
            <person name="Zhu S."/>
            <person name="Cao Y.-Z."/>
            <person name="Jiang C."/>
            <person name="Tan B.-Y."/>
            <person name="Wang Z."/>
            <person name="Feng S."/>
            <person name="Zhang L."/>
            <person name="Su X.-H."/>
            <person name="Brejova B."/>
            <person name="Vinar T."/>
            <person name="Xu M."/>
            <person name="Wang M.-X."/>
            <person name="Zhang S.-G."/>
            <person name="Huang M.-R."/>
            <person name="Wu R."/>
            <person name="Zhou Y."/>
        </authorList>
    </citation>
    <scope>NUCLEOTIDE SEQUENCE [LARGE SCALE GENOMIC DNA]</scope>
    <source>
        <strain evidence="6 7">MB_m1</strain>
    </source>
</reference>
<dbReference type="RefSeq" id="XP_007295787.1">
    <property type="nucleotide sequence ID" value="XM_007295725.1"/>
</dbReference>
<accession>K1WN03</accession>
<dbReference type="PANTHER" id="PTHR43248:SF22">
    <property type="entry name" value="AB HYDROLASE-1 DOMAIN-CONTAINING PROTEIN"/>
    <property type="match status" value="1"/>
</dbReference>